<name>A0A0F9DDK0_9ZZZZ</name>
<dbReference type="AlphaFoldDB" id="A0A0F9DDK0"/>
<organism evidence="1">
    <name type="scientific">marine sediment metagenome</name>
    <dbReference type="NCBI Taxonomy" id="412755"/>
    <lineage>
        <taxon>unclassified sequences</taxon>
        <taxon>metagenomes</taxon>
        <taxon>ecological metagenomes</taxon>
    </lineage>
</organism>
<evidence type="ECO:0000313" key="1">
    <source>
        <dbReference type="EMBL" id="KKL15871.1"/>
    </source>
</evidence>
<sequence length="177" mass="20751">MDNKDRENLICFLGKFQGGGEPSKDIFSRYPENDLKDEVYNPLTELVEEIEEYLVFETDVYKPKSQYPFREDQKVLRFGVHADKESQFDWLYEVRSSGWIELTDKGIDNILQTLSDRSACAFCFCEWINGIDRGGEGSDYFLLRYNNDQEGRRKLKKMIMEHLENSMPTLAENSMPT</sequence>
<proteinExistence type="predicted"/>
<accession>A0A0F9DDK0</accession>
<comment type="caution">
    <text evidence="1">The sequence shown here is derived from an EMBL/GenBank/DDBJ whole genome shotgun (WGS) entry which is preliminary data.</text>
</comment>
<protein>
    <submittedName>
        <fullName evidence="1">Uncharacterized protein</fullName>
    </submittedName>
</protein>
<reference evidence="1" key="1">
    <citation type="journal article" date="2015" name="Nature">
        <title>Complex archaea that bridge the gap between prokaryotes and eukaryotes.</title>
        <authorList>
            <person name="Spang A."/>
            <person name="Saw J.H."/>
            <person name="Jorgensen S.L."/>
            <person name="Zaremba-Niedzwiedzka K."/>
            <person name="Martijn J."/>
            <person name="Lind A.E."/>
            <person name="van Eijk R."/>
            <person name="Schleper C."/>
            <person name="Guy L."/>
            <person name="Ettema T.J."/>
        </authorList>
    </citation>
    <scope>NUCLEOTIDE SEQUENCE</scope>
</reference>
<dbReference type="EMBL" id="LAZR01039892">
    <property type="protein sequence ID" value="KKL15871.1"/>
    <property type="molecule type" value="Genomic_DNA"/>
</dbReference>
<gene>
    <name evidence="1" type="ORF">LCGC14_2501270</name>
</gene>